<feature type="domain" description="Tail spike" evidence="2">
    <location>
        <begin position="114"/>
        <end position="375"/>
    </location>
</feature>
<organism evidence="3 4">
    <name type="scientific">Listeria floridensis FSL S10-1187</name>
    <dbReference type="NCBI Taxonomy" id="1265817"/>
    <lineage>
        <taxon>Bacteria</taxon>
        <taxon>Bacillati</taxon>
        <taxon>Bacillota</taxon>
        <taxon>Bacilli</taxon>
        <taxon>Bacillales</taxon>
        <taxon>Listeriaceae</taxon>
        <taxon>Listeria</taxon>
    </lineage>
</organism>
<evidence type="ECO:0000256" key="1">
    <source>
        <dbReference type="SAM" id="Coils"/>
    </source>
</evidence>
<dbReference type="RefSeq" id="WP_036098724.1">
    <property type="nucleotide sequence ID" value="NZ_AODF01000076.1"/>
</dbReference>
<protein>
    <recommendedName>
        <fullName evidence="2">Tail spike domain-containing protein</fullName>
    </recommendedName>
</protein>
<dbReference type="EMBL" id="AODF01000076">
    <property type="protein sequence ID" value="EUJ23265.1"/>
    <property type="molecule type" value="Genomic_DNA"/>
</dbReference>
<dbReference type="InterPro" id="IPR010572">
    <property type="entry name" value="Tail_dom"/>
</dbReference>
<keyword evidence="1" id="KW-0175">Coiled coil</keyword>
<proteinExistence type="predicted"/>
<dbReference type="InterPro" id="IPR007119">
    <property type="entry name" value="Phage_tail_spike_N"/>
</dbReference>
<evidence type="ECO:0000313" key="3">
    <source>
        <dbReference type="EMBL" id="EUJ23265.1"/>
    </source>
</evidence>
<reference evidence="3 4" key="1">
    <citation type="journal article" date="2014" name="Int. J. Syst. Evol. Microbiol.">
        <title>Listeria floridensis sp. nov., Listeria aquatica sp. nov., Listeria cornellensis sp. nov., Listeria riparia sp. nov. and Listeria grandensis sp. nov., from agricultural and natural environments.</title>
        <authorList>
            <person name="den Bakker H.C."/>
            <person name="Warchocki S."/>
            <person name="Wright E.M."/>
            <person name="Allred A.F."/>
            <person name="Ahlstrom C."/>
            <person name="Manuel C.S."/>
            <person name="Stasiewicz M.J."/>
            <person name="Burrell A."/>
            <person name="Roof S."/>
            <person name="Strawn L."/>
            <person name="Fortes E.D."/>
            <person name="Nightingale K.K."/>
            <person name="Kephart D."/>
            <person name="Wiedmann M."/>
        </authorList>
    </citation>
    <scope>NUCLEOTIDE SEQUENCE [LARGE SCALE GENOMIC DNA]</scope>
    <source>
        <strain evidence="3 4">FSL S10-1187</strain>
    </source>
</reference>
<feature type="coiled-coil region" evidence="1">
    <location>
        <begin position="708"/>
        <end position="735"/>
    </location>
</feature>
<accession>A0ABN0RB30</accession>
<keyword evidence="4" id="KW-1185">Reference proteome</keyword>
<gene>
    <name evidence="3" type="ORF">MFLO_16135</name>
</gene>
<name>A0ABN0RB30_9LIST</name>
<dbReference type="NCBIfam" id="TIGR01665">
    <property type="entry name" value="put_anti_recept"/>
    <property type="match status" value="1"/>
</dbReference>
<dbReference type="Pfam" id="PF06605">
    <property type="entry name" value="Prophage_tail"/>
    <property type="match status" value="1"/>
</dbReference>
<comment type="caution">
    <text evidence="3">The sequence shown here is derived from an EMBL/GenBank/DDBJ whole genome shotgun (WGS) entry which is preliminary data.</text>
</comment>
<evidence type="ECO:0000259" key="2">
    <source>
        <dbReference type="Pfam" id="PF06605"/>
    </source>
</evidence>
<dbReference type="Proteomes" id="UP000019249">
    <property type="component" value="Unassembled WGS sequence"/>
</dbReference>
<sequence length="741" mass="82915">MSYPILYRSDDIELLKGIVPKHHGIGILTRISSPVVSEERQAAFTLEFDYYAPIETDEDYNIQKVIFDELVKHNVIKAKPNDFDGDRLFRIEDVEFDTINNSKKVTATVIAQADLTANAFQKVDITTTTPSNAFKTMVEKSVVPTPYTAWTDITETSNFTQEYNNVLNAIAGSEGSIIDTWRTEIEWDNFTVRFWKNRGKNRDVRIAYKKNLTGLNMTTSGDITTRIIPFAKIDNGDGSTREVTLSEVVIDAENIDEFFQPLALPVDFSQEMQDAGYTSEAQLRTLAKAWFEKTGNNQPKVNIEVDFIQLARTEEYKEYAALERIALFDTVQVWHDDWGIYLDARVSKYQYDPVEELYISMELGDAKYSLSSRATSDAETKQQLENKFNNIHDFINLAIDKATQIITGNDGGYVVLYPPGRPAEIFIMDTDDMNTAKQVLRLNKSGIGFSSDGVNGPYKSAWTLDGAFNADFITAGTIQAIDIKGVNITGSKIQADEFSAIVDKMVPNPSGGNWIKQGEGRFTVNGDSLLFELRNASGTIIGKLIMDYGGYYILDNQGRQVGGVSDEVVTSHAISVPPYDRQGWGLAGFYIGVDTTNSGELRIVDKKGLPNSGADPNNYIYGNVRAKSFIQHSSEKAKSDIKPIEEAEFFVTSAVEMIMSTGLFEYRYGNNDDLQIGFIAEQTPRPLLAEDGKGIDIYKAVAYLWRYAQEAIKKNQRLENKLNNIEERLEKLERGGANGAC</sequence>
<evidence type="ECO:0000313" key="4">
    <source>
        <dbReference type="Proteomes" id="UP000019249"/>
    </source>
</evidence>